<dbReference type="GO" id="GO:0006813">
    <property type="term" value="P:potassium ion transport"/>
    <property type="evidence" value="ECO:0007669"/>
    <property type="project" value="InterPro"/>
</dbReference>
<sequence>MDEGTLSLLILGLAVVLFVWNRLPVDVVAVLVVLALWATGVLSFTEVLAGFGDPVVIFIAALFVVSEGIDSTGVTAWAGQAIVRYAGTTRSRLLIAVTALCAVVSALITLNGAVAALLPLVVMLAVRIGQPPSRMLMPLSFAGSAGSLLMLTGTPVNIIVSDAANDAGAGAFPFFSFAIVGLPLVVGTIALSVLLGPRLLPATRPAHPAADLAVHARTLDVHYDVRGGFYRLRVLEFSPLLGQSVRDVDLTSYPDVTLVGVEDGHGRARKDAAFAVGDVLVVTGPSDQIDSLTADSLLAVSMAPTPVVDLMTRDTGLVEAVIPPRSALVGETVFPGMHRGRDLVIVAVQRMGKDRGHRHTQLAEGDAILVHGPWAVLDELGADRDVLLVDSPELVRRQAVPWGPKASVAVAVLVGMVVLLATGAVPPAMAGLLAATAMVLTRVVGPRQAYRAVSWQIIVLIGSLIPLSGAIQASGGADRIADLIIDTVGTGRPYLLLLALFLLTAALGQMVSNTATVLIVAPIAVAAAEGTGTSVKPVLMLIAVAGAASLLTPISTPANMMIMSPAGYRFGDYWKLGLVVMAWWLLTALVIVPLVWPF</sequence>
<dbReference type="Pfam" id="PF03600">
    <property type="entry name" value="CitMHS"/>
    <property type="match status" value="1"/>
</dbReference>
<feature type="transmembrane region" description="Helical" evidence="7">
    <location>
        <begin position="5"/>
        <end position="21"/>
    </location>
</feature>
<feature type="domain" description="RCK C-terminal" evidence="8">
    <location>
        <begin position="216"/>
        <end position="298"/>
    </location>
</feature>
<evidence type="ECO:0000256" key="2">
    <source>
        <dbReference type="ARBA" id="ARBA00022448"/>
    </source>
</evidence>
<feature type="transmembrane region" description="Helical" evidence="7">
    <location>
        <begin position="538"/>
        <end position="556"/>
    </location>
</feature>
<feature type="transmembrane region" description="Helical" evidence="7">
    <location>
        <begin position="576"/>
        <end position="596"/>
    </location>
</feature>
<feature type="transmembrane region" description="Helical" evidence="7">
    <location>
        <begin position="406"/>
        <end position="422"/>
    </location>
</feature>
<dbReference type="EMBL" id="SJKA01000004">
    <property type="protein sequence ID" value="TCC35120.1"/>
    <property type="molecule type" value="Genomic_DNA"/>
</dbReference>
<keyword evidence="6 7" id="KW-0472">Membrane</keyword>
<evidence type="ECO:0000313" key="9">
    <source>
        <dbReference type="EMBL" id="TCC35120.1"/>
    </source>
</evidence>
<comment type="subcellular location">
    <subcellularLocation>
        <location evidence="1">Membrane</location>
        <topology evidence="1">Multi-pass membrane protein</topology>
    </subcellularLocation>
</comment>
<feature type="transmembrane region" description="Helical" evidence="7">
    <location>
        <begin position="93"/>
        <end position="126"/>
    </location>
</feature>
<proteinExistence type="predicted"/>
<evidence type="ECO:0000256" key="3">
    <source>
        <dbReference type="ARBA" id="ARBA00022692"/>
    </source>
</evidence>
<feature type="transmembrane region" description="Helical" evidence="7">
    <location>
        <begin position="457"/>
        <end position="475"/>
    </location>
</feature>
<dbReference type="InterPro" id="IPR051679">
    <property type="entry name" value="DASS-Related_Transporters"/>
</dbReference>
<evidence type="ECO:0000256" key="5">
    <source>
        <dbReference type="ARBA" id="ARBA00022989"/>
    </source>
</evidence>
<keyword evidence="5 7" id="KW-1133">Transmembrane helix</keyword>
<feature type="transmembrane region" description="Helical" evidence="7">
    <location>
        <begin position="495"/>
        <end position="526"/>
    </location>
</feature>
<evidence type="ECO:0000256" key="6">
    <source>
        <dbReference type="ARBA" id="ARBA00023136"/>
    </source>
</evidence>
<dbReference type="AlphaFoldDB" id="A0A4R0IR73"/>
<evidence type="ECO:0000256" key="4">
    <source>
        <dbReference type="ARBA" id="ARBA00022737"/>
    </source>
</evidence>
<feature type="transmembrane region" description="Helical" evidence="7">
    <location>
        <begin position="27"/>
        <end position="48"/>
    </location>
</feature>
<dbReference type="Gene3D" id="3.30.70.1450">
    <property type="entry name" value="Regulator of K+ conductance, C-terminal domain"/>
    <property type="match status" value="1"/>
</dbReference>
<dbReference type="InterPro" id="IPR004680">
    <property type="entry name" value="Cit_transptr-like_dom"/>
</dbReference>
<feature type="domain" description="RCK C-terminal" evidence="8">
    <location>
        <begin position="305"/>
        <end position="386"/>
    </location>
</feature>
<comment type="caution">
    <text evidence="9">The sequence shown here is derived from an EMBL/GenBank/DDBJ whole genome shotgun (WGS) entry which is preliminary data.</text>
</comment>
<organism evidence="9 10">
    <name type="scientific">Kribbella sindirgiensis</name>
    <dbReference type="NCBI Taxonomy" id="1124744"/>
    <lineage>
        <taxon>Bacteria</taxon>
        <taxon>Bacillati</taxon>
        <taxon>Actinomycetota</taxon>
        <taxon>Actinomycetes</taxon>
        <taxon>Propionibacteriales</taxon>
        <taxon>Kribbellaceae</taxon>
        <taxon>Kribbella</taxon>
    </lineage>
</organism>
<evidence type="ECO:0000256" key="1">
    <source>
        <dbReference type="ARBA" id="ARBA00004141"/>
    </source>
</evidence>
<dbReference type="Pfam" id="PF02080">
    <property type="entry name" value="TrkA_C"/>
    <property type="match status" value="1"/>
</dbReference>
<dbReference type="Proteomes" id="UP000292695">
    <property type="component" value="Unassembled WGS sequence"/>
</dbReference>
<protein>
    <submittedName>
        <fullName evidence="9">SLC13 family permease</fullName>
    </submittedName>
</protein>
<evidence type="ECO:0000259" key="8">
    <source>
        <dbReference type="PROSITE" id="PS51202"/>
    </source>
</evidence>
<gene>
    <name evidence="9" type="ORF">E0H50_14745</name>
</gene>
<evidence type="ECO:0000313" key="10">
    <source>
        <dbReference type="Proteomes" id="UP000292695"/>
    </source>
</evidence>
<dbReference type="RefSeq" id="WP_131288368.1">
    <property type="nucleotide sequence ID" value="NZ_SJKA01000004.1"/>
</dbReference>
<feature type="transmembrane region" description="Helical" evidence="7">
    <location>
        <begin position="55"/>
        <end position="78"/>
    </location>
</feature>
<evidence type="ECO:0000256" key="7">
    <source>
        <dbReference type="SAM" id="Phobius"/>
    </source>
</evidence>
<accession>A0A4R0IR73</accession>
<dbReference type="GO" id="GO:0005886">
    <property type="term" value="C:plasma membrane"/>
    <property type="evidence" value="ECO:0007669"/>
    <property type="project" value="TreeGrafter"/>
</dbReference>
<dbReference type="PROSITE" id="PS51202">
    <property type="entry name" value="RCK_C"/>
    <property type="match status" value="2"/>
</dbReference>
<name>A0A4R0IR73_9ACTN</name>
<dbReference type="InterPro" id="IPR036721">
    <property type="entry name" value="RCK_C_sf"/>
</dbReference>
<reference evidence="9 10" key="1">
    <citation type="submission" date="2019-02" db="EMBL/GenBank/DDBJ databases">
        <title>Kribbella capetownensis sp. nov. and Kribbella speibonae sp. nov., isolated from soil.</title>
        <authorList>
            <person name="Curtis S.M."/>
            <person name="Norton I."/>
            <person name="Everest G.J."/>
            <person name="Meyers P.R."/>
        </authorList>
    </citation>
    <scope>NUCLEOTIDE SEQUENCE [LARGE SCALE GENOMIC DNA]</scope>
    <source>
        <strain evidence="9 10">DSM 27082</strain>
    </source>
</reference>
<dbReference type="GO" id="GO:0008324">
    <property type="term" value="F:monoatomic cation transmembrane transporter activity"/>
    <property type="evidence" value="ECO:0007669"/>
    <property type="project" value="InterPro"/>
</dbReference>
<keyword evidence="10" id="KW-1185">Reference proteome</keyword>
<dbReference type="SUPFAM" id="SSF116726">
    <property type="entry name" value="TrkA C-terminal domain-like"/>
    <property type="match status" value="2"/>
</dbReference>
<feature type="transmembrane region" description="Helical" evidence="7">
    <location>
        <begin position="138"/>
        <end position="160"/>
    </location>
</feature>
<keyword evidence="2" id="KW-0813">Transport</keyword>
<dbReference type="PANTHER" id="PTHR43652">
    <property type="entry name" value="BASIC AMINO ACID ANTIPORTER YFCC-RELATED"/>
    <property type="match status" value="1"/>
</dbReference>
<dbReference type="InterPro" id="IPR006037">
    <property type="entry name" value="RCK_C"/>
</dbReference>
<keyword evidence="3 7" id="KW-0812">Transmembrane</keyword>
<dbReference type="OrthoDB" id="9809303at2"/>
<feature type="transmembrane region" description="Helical" evidence="7">
    <location>
        <begin position="172"/>
        <end position="195"/>
    </location>
</feature>
<dbReference type="PANTHER" id="PTHR43652:SF2">
    <property type="entry name" value="BASIC AMINO ACID ANTIPORTER YFCC-RELATED"/>
    <property type="match status" value="1"/>
</dbReference>
<keyword evidence="4" id="KW-0677">Repeat</keyword>